<name>A0A8J9TM34_PHATR</name>
<organism evidence="1">
    <name type="scientific">Phaeodactylum tricornutum</name>
    <name type="common">Diatom</name>
    <dbReference type="NCBI Taxonomy" id="2850"/>
    <lineage>
        <taxon>Eukaryota</taxon>
        <taxon>Sar</taxon>
        <taxon>Stramenopiles</taxon>
        <taxon>Ochrophyta</taxon>
        <taxon>Bacillariophyta</taxon>
        <taxon>Bacillariophyceae</taxon>
        <taxon>Bacillariophycidae</taxon>
        <taxon>Naviculales</taxon>
        <taxon>Phaeodactylaceae</taxon>
        <taxon>Phaeodactylum</taxon>
    </lineage>
</organism>
<dbReference type="EMBL" id="OU594947">
    <property type="protein sequence ID" value="CAG9291894.1"/>
    <property type="molecule type" value="Genomic_DNA"/>
</dbReference>
<evidence type="ECO:0000313" key="1">
    <source>
        <dbReference type="EMBL" id="CAG9291894.1"/>
    </source>
</evidence>
<accession>A0A8J9TM34</accession>
<protein>
    <submittedName>
        <fullName evidence="1">Uncharacterized protein</fullName>
    </submittedName>
</protein>
<dbReference type="Proteomes" id="UP000836788">
    <property type="component" value="Chromosome 6"/>
</dbReference>
<dbReference type="AlphaFoldDB" id="A0A8J9TM34"/>
<proteinExistence type="predicted"/>
<reference evidence="1" key="1">
    <citation type="submission" date="2022-02" db="EMBL/GenBank/DDBJ databases">
        <authorList>
            <person name="Giguere J D."/>
        </authorList>
    </citation>
    <scope>NUCLEOTIDE SEQUENCE</scope>
    <source>
        <strain evidence="1">CCAP 1055/1</strain>
    </source>
</reference>
<gene>
    <name evidence="1" type="ORF">PTTT1_LOCUS48274</name>
</gene>
<sequence length="161" mass="17605">MLVLSPSVMLSKLTPLKSILCLIKTPVCFGIAVSDPYLSSASAIADVERISQVESIIQNHGGVGAMAFALPLRNSLDDELRQGGLHAIRKKMLCREGWNVPIGVVIEEQLSLEDAIQIAEEDPDQWDDIDFADKSLSTEAAIALNHFLWIQTGGWRTNTFG</sequence>